<dbReference type="GO" id="GO:0003824">
    <property type="term" value="F:catalytic activity"/>
    <property type="evidence" value="ECO:0007669"/>
    <property type="project" value="InterPro"/>
</dbReference>
<dbReference type="PANTHER" id="PTHR33710:SF79">
    <property type="entry name" value="OS06G0205337 PROTEIN"/>
    <property type="match status" value="1"/>
</dbReference>
<dbReference type="PANTHER" id="PTHR33710">
    <property type="entry name" value="BNAC02G09200D PROTEIN"/>
    <property type="match status" value="1"/>
</dbReference>
<feature type="domain" description="Endonuclease/exonuclease/phosphatase" evidence="1">
    <location>
        <begin position="3"/>
        <end position="203"/>
    </location>
</feature>
<sequence length="217" mass="24960">MVKRCDLSLLCLVETRVRADKIQDIHLLSGWSFEFCNSNQGLGEIWLVWNKDCLNVHICQKLPQVMHCKISSNDMNLNCYCSFIYASNDGIDRRELWQNLAYFKSIVDDFPWILAGDFNVVCRPNERLGGSVLNGLEMEFSQCVANLELVDHSAVGCFFTWSNRRDDKEFTAKKLDRVMVNHQWLCSFNQSIVEFMSLGISDHSPAQTISSCTNKLR</sequence>
<dbReference type="EMBL" id="OIVN01005253">
    <property type="protein sequence ID" value="SPD21625.1"/>
    <property type="molecule type" value="Genomic_DNA"/>
</dbReference>
<dbReference type="Pfam" id="PF03372">
    <property type="entry name" value="Exo_endo_phos"/>
    <property type="match status" value="1"/>
</dbReference>
<dbReference type="InterPro" id="IPR005135">
    <property type="entry name" value="Endo/exonuclease/phosphatase"/>
</dbReference>
<dbReference type="InterPro" id="IPR036691">
    <property type="entry name" value="Endo/exonu/phosph_ase_sf"/>
</dbReference>
<dbReference type="Gene3D" id="3.60.10.10">
    <property type="entry name" value="Endonuclease/exonuclease/phosphatase"/>
    <property type="match status" value="1"/>
</dbReference>
<protein>
    <recommendedName>
        <fullName evidence="1">Endonuclease/exonuclease/phosphatase domain-containing protein</fullName>
    </recommendedName>
</protein>
<accession>A0A2N9IBG2</accession>
<dbReference type="AlphaFoldDB" id="A0A2N9IBG2"/>
<dbReference type="SUPFAM" id="SSF56219">
    <property type="entry name" value="DNase I-like"/>
    <property type="match status" value="1"/>
</dbReference>
<name>A0A2N9IBG2_FAGSY</name>
<proteinExistence type="predicted"/>
<gene>
    <name evidence="2" type="ORF">FSB_LOCUS49507</name>
</gene>
<organism evidence="2">
    <name type="scientific">Fagus sylvatica</name>
    <name type="common">Beechnut</name>
    <dbReference type="NCBI Taxonomy" id="28930"/>
    <lineage>
        <taxon>Eukaryota</taxon>
        <taxon>Viridiplantae</taxon>
        <taxon>Streptophyta</taxon>
        <taxon>Embryophyta</taxon>
        <taxon>Tracheophyta</taxon>
        <taxon>Spermatophyta</taxon>
        <taxon>Magnoliopsida</taxon>
        <taxon>eudicotyledons</taxon>
        <taxon>Gunneridae</taxon>
        <taxon>Pentapetalae</taxon>
        <taxon>rosids</taxon>
        <taxon>fabids</taxon>
        <taxon>Fagales</taxon>
        <taxon>Fagaceae</taxon>
        <taxon>Fagus</taxon>
    </lineage>
</organism>
<evidence type="ECO:0000313" key="2">
    <source>
        <dbReference type="EMBL" id="SPD21625.1"/>
    </source>
</evidence>
<reference evidence="2" key="1">
    <citation type="submission" date="2018-02" db="EMBL/GenBank/DDBJ databases">
        <authorList>
            <person name="Cohen D.B."/>
            <person name="Kent A.D."/>
        </authorList>
    </citation>
    <scope>NUCLEOTIDE SEQUENCE</scope>
</reference>
<evidence type="ECO:0000259" key="1">
    <source>
        <dbReference type="Pfam" id="PF03372"/>
    </source>
</evidence>